<evidence type="ECO:0000256" key="1">
    <source>
        <dbReference type="SAM" id="MobiDB-lite"/>
    </source>
</evidence>
<dbReference type="InParanoid" id="S8F0U6"/>
<gene>
    <name evidence="2" type="ORF">FOMPIDRAFT_1020947</name>
</gene>
<name>S8F0U6_FOMSC</name>
<evidence type="ECO:0000313" key="3">
    <source>
        <dbReference type="Proteomes" id="UP000015241"/>
    </source>
</evidence>
<dbReference type="EMBL" id="KE504418">
    <property type="protein sequence ID" value="EPS92639.1"/>
    <property type="molecule type" value="Genomic_DNA"/>
</dbReference>
<organism evidence="2 3">
    <name type="scientific">Fomitopsis schrenkii</name>
    <name type="common">Brown rot fungus</name>
    <dbReference type="NCBI Taxonomy" id="2126942"/>
    <lineage>
        <taxon>Eukaryota</taxon>
        <taxon>Fungi</taxon>
        <taxon>Dikarya</taxon>
        <taxon>Basidiomycota</taxon>
        <taxon>Agaricomycotina</taxon>
        <taxon>Agaricomycetes</taxon>
        <taxon>Polyporales</taxon>
        <taxon>Fomitopsis</taxon>
    </lineage>
</organism>
<keyword evidence="3" id="KW-1185">Reference proteome</keyword>
<accession>S8F0U6</accession>
<reference evidence="2 3" key="1">
    <citation type="journal article" date="2012" name="Science">
        <title>The Paleozoic origin of enzymatic lignin decomposition reconstructed from 31 fungal genomes.</title>
        <authorList>
            <person name="Floudas D."/>
            <person name="Binder M."/>
            <person name="Riley R."/>
            <person name="Barry K."/>
            <person name="Blanchette R.A."/>
            <person name="Henrissat B."/>
            <person name="Martinez A.T."/>
            <person name="Otillar R."/>
            <person name="Spatafora J.W."/>
            <person name="Yadav J.S."/>
            <person name="Aerts A."/>
            <person name="Benoit I."/>
            <person name="Boyd A."/>
            <person name="Carlson A."/>
            <person name="Copeland A."/>
            <person name="Coutinho P.M."/>
            <person name="de Vries R.P."/>
            <person name="Ferreira P."/>
            <person name="Findley K."/>
            <person name="Foster B."/>
            <person name="Gaskell J."/>
            <person name="Glotzer D."/>
            <person name="Gorecki P."/>
            <person name="Heitman J."/>
            <person name="Hesse C."/>
            <person name="Hori C."/>
            <person name="Igarashi K."/>
            <person name="Jurgens J.A."/>
            <person name="Kallen N."/>
            <person name="Kersten P."/>
            <person name="Kohler A."/>
            <person name="Kuees U."/>
            <person name="Kumar T.K.A."/>
            <person name="Kuo A."/>
            <person name="LaButti K."/>
            <person name="Larrondo L.F."/>
            <person name="Lindquist E."/>
            <person name="Ling A."/>
            <person name="Lombard V."/>
            <person name="Lucas S."/>
            <person name="Lundell T."/>
            <person name="Martin R."/>
            <person name="McLaughlin D.J."/>
            <person name="Morgenstern I."/>
            <person name="Morin E."/>
            <person name="Murat C."/>
            <person name="Nagy L.G."/>
            <person name="Nolan M."/>
            <person name="Ohm R.A."/>
            <person name="Patyshakuliyeva A."/>
            <person name="Rokas A."/>
            <person name="Ruiz-Duenas F.J."/>
            <person name="Sabat G."/>
            <person name="Salamov A."/>
            <person name="Samejima M."/>
            <person name="Schmutz J."/>
            <person name="Slot J.C."/>
            <person name="St John F."/>
            <person name="Stenlid J."/>
            <person name="Sun H."/>
            <person name="Sun S."/>
            <person name="Syed K."/>
            <person name="Tsang A."/>
            <person name="Wiebenga A."/>
            <person name="Young D."/>
            <person name="Pisabarro A."/>
            <person name="Eastwood D.C."/>
            <person name="Martin F."/>
            <person name="Cullen D."/>
            <person name="Grigoriev I.V."/>
            <person name="Hibbett D.S."/>
        </authorList>
    </citation>
    <scope>NUCLEOTIDE SEQUENCE</scope>
    <source>
        <strain evidence="3">FP-58527</strain>
    </source>
</reference>
<dbReference type="AlphaFoldDB" id="S8F0U6"/>
<dbReference type="HOGENOM" id="CLU_1138028_0_0_1"/>
<dbReference type="Proteomes" id="UP000015241">
    <property type="component" value="Unassembled WGS sequence"/>
</dbReference>
<protein>
    <submittedName>
        <fullName evidence="2">Uncharacterized protein</fullName>
    </submittedName>
</protein>
<evidence type="ECO:0000313" key="2">
    <source>
        <dbReference type="EMBL" id="EPS92639.1"/>
    </source>
</evidence>
<sequence>MTRTTRRKMLSIELSGHSCPAVSIVAHTRARGSSYVAVTRFCWASACRPILSASVCVSEAERGQELGTHRATFSSARLWCKPRPQPIYAVSVAQTLGTFSQNELPLVVFDNLLWHTDYHKQTPFPKSSRSCLRNGREESPEKPPAPQARGCGNEKQTKSPRLHGRAQGVHSGEQDMQASLRQESDEDIMPGCYSEKAADVGPSMHTFSSQKVVELKVRTVSISLGGSESWLRIFRQEGHFKWQL</sequence>
<feature type="region of interest" description="Disordered" evidence="1">
    <location>
        <begin position="123"/>
        <end position="185"/>
    </location>
</feature>
<proteinExistence type="predicted"/>